<accession>A0A183TRD0</accession>
<sequence>MLGWRRSPNVNPEVAAMQPNLRSGHANGAILVYGTACTINDVLEELFVATSDISDVQLSSSSAEEIFECEASYDELEDEFRCHDEEDESDGYISSIFSAI</sequence>
<evidence type="ECO:0000313" key="3">
    <source>
        <dbReference type="WBParaSite" id="SSLN_0001975101-mRNA-1"/>
    </source>
</evidence>
<evidence type="ECO:0000313" key="2">
    <source>
        <dbReference type="Proteomes" id="UP000275846"/>
    </source>
</evidence>
<evidence type="ECO:0000313" key="1">
    <source>
        <dbReference type="EMBL" id="VDM05414.1"/>
    </source>
</evidence>
<protein>
    <submittedName>
        <fullName evidence="3">RRM domain-containing protein</fullName>
    </submittedName>
</protein>
<reference evidence="3" key="1">
    <citation type="submission" date="2016-06" db="UniProtKB">
        <authorList>
            <consortium name="WormBaseParasite"/>
        </authorList>
    </citation>
    <scope>IDENTIFICATION</scope>
</reference>
<gene>
    <name evidence="1" type="ORF">SSLN_LOCUS19028</name>
</gene>
<dbReference type="EMBL" id="UYSU01046025">
    <property type="protein sequence ID" value="VDM05414.1"/>
    <property type="molecule type" value="Genomic_DNA"/>
</dbReference>
<keyword evidence="2" id="KW-1185">Reference proteome</keyword>
<proteinExistence type="predicted"/>
<reference evidence="1 2" key="2">
    <citation type="submission" date="2018-11" db="EMBL/GenBank/DDBJ databases">
        <authorList>
            <consortium name="Pathogen Informatics"/>
        </authorList>
    </citation>
    <scope>NUCLEOTIDE SEQUENCE [LARGE SCALE GENOMIC DNA]</scope>
    <source>
        <strain evidence="1 2">NST_G2</strain>
    </source>
</reference>
<organism evidence="3">
    <name type="scientific">Schistocephalus solidus</name>
    <name type="common">Tapeworm</name>
    <dbReference type="NCBI Taxonomy" id="70667"/>
    <lineage>
        <taxon>Eukaryota</taxon>
        <taxon>Metazoa</taxon>
        <taxon>Spiralia</taxon>
        <taxon>Lophotrochozoa</taxon>
        <taxon>Platyhelminthes</taxon>
        <taxon>Cestoda</taxon>
        <taxon>Eucestoda</taxon>
        <taxon>Diphyllobothriidea</taxon>
        <taxon>Diphyllobothriidae</taxon>
        <taxon>Schistocephalus</taxon>
    </lineage>
</organism>
<dbReference type="WBParaSite" id="SSLN_0001975101-mRNA-1">
    <property type="protein sequence ID" value="SSLN_0001975101-mRNA-1"/>
    <property type="gene ID" value="SSLN_0001975101"/>
</dbReference>
<dbReference type="Proteomes" id="UP000275846">
    <property type="component" value="Unassembled WGS sequence"/>
</dbReference>
<dbReference type="AlphaFoldDB" id="A0A183TRD0"/>
<name>A0A183TRD0_SCHSO</name>